<evidence type="ECO:0000313" key="5">
    <source>
        <dbReference type="EMBL" id="ORJ64870.1"/>
    </source>
</evidence>
<dbReference type="AlphaFoldDB" id="A0A1X0YHH9"/>
<reference evidence="5 6" key="1">
    <citation type="submission" date="2017-03" db="EMBL/GenBank/DDBJ databases">
        <title>Genomic insights into Mycobacterium simiae human colonization.</title>
        <authorList>
            <person name="Steffani J.L."/>
            <person name="Brunck M.E."/>
            <person name="Cruz E."/>
            <person name="Montiel R."/>
            <person name="Barona F."/>
        </authorList>
    </citation>
    <scope>NUCLEOTIDE SEQUENCE [LARGE SCALE GENOMIC DNA]</scope>
    <source>
        <strain evidence="5 6">MsiGto</strain>
    </source>
</reference>
<dbReference type="NCBIfam" id="NF002332">
    <property type="entry name" value="PRK01293.1"/>
    <property type="match status" value="1"/>
</dbReference>
<dbReference type="Proteomes" id="UP000193040">
    <property type="component" value="Unassembled WGS sequence"/>
</dbReference>
<organism evidence="5 6">
    <name type="scientific">Mycobacterium simiae</name>
    <name type="common">Mycobacterium habana</name>
    <dbReference type="NCBI Taxonomy" id="1784"/>
    <lineage>
        <taxon>Bacteria</taxon>
        <taxon>Bacillati</taxon>
        <taxon>Actinomycetota</taxon>
        <taxon>Actinomycetes</taxon>
        <taxon>Mycobacteriales</taxon>
        <taxon>Mycobacteriaceae</taxon>
        <taxon>Mycobacterium</taxon>
        <taxon>Mycobacterium simiae complex</taxon>
    </lineage>
</organism>
<evidence type="ECO:0000313" key="6">
    <source>
        <dbReference type="Proteomes" id="UP000193040"/>
    </source>
</evidence>
<evidence type="ECO:0000256" key="1">
    <source>
        <dbReference type="ARBA" id="ARBA00022679"/>
    </source>
</evidence>
<dbReference type="STRING" id="1784.VC42_03535"/>
<evidence type="ECO:0008006" key="7">
    <source>
        <dbReference type="Google" id="ProtNLM"/>
    </source>
</evidence>
<evidence type="ECO:0000259" key="3">
    <source>
        <dbReference type="Pfam" id="PF10620"/>
    </source>
</evidence>
<keyword evidence="2" id="KW-0548">Nucleotidyltransferase</keyword>
<evidence type="ECO:0000256" key="2">
    <source>
        <dbReference type="ARBA" id="ARBA00022695"/>
    </source>
</evidence>
<feature type="domain" description="Phosphoribosyl-dephospho-CoA transferase MdcG N-terminal" evidence="4">
    <location>
        <begin position="5"/>
        <end position="76"/>
    </location>
</feature>
<dbReference type="Pfam" id="PF10620">
    <property type="entry name" value="MdcG"/>
    <property type="match status" value="1"/>
</dbReference>
<evidence type="ECO:0000259" key="4">
    <source>
        <dbReference type="Pfam" id="PF20866"/>
    </source>
</evidence>
<dbReference type="NCBIfam" id="TIGR03135">
    <property type="entry name" value="malonate_mdcG"/>
    <property type="match status" value="1"/>
</dbReference>
<accession>A0A1X0YHH9</accession>
<keyword evidence="6" id="KW-1185">Reference proteome</keyword>
<keyword evidence="1" id="KW-0808">Transferase</keyword>
<dbReference type="Pfam" id="PF20866">
    <property type="entry name" value="MdcG_N"/>
    <property type="match status" value="1"/>
</dbReference>
<protein>
    <recommendedName>
        <fullName evidence="7">Malonate decarboxylase holo-ACP synthase</fullName>
    </recommendedName>
</protein>
<dbReference type="RefSeq" id="WP_084946836.1">
    <property type="nucleotide sequence ID" value="NZ_MZZM01000001.1"/>
</dbReference>
<comment type="caution">
    <text evidence="5">The sequence shown here is derived from an EMBL/GenBank/DDBJ whole genome shotgun (WGS) entry which is preliminary data.</text>
</comment>
<dbReference type="InterPro" id="IPR049180">
    <property type="entry name" value="MdcG_C"/>
</dbReference>
<sequence length="202" mass="21522">MRTPQPHDLLRIPPQAALCHDMPAWVTTALHAAPWVVVRRAPNEPQRVPVGIRGPDRNQRYATSVRLDAIIQTLSPDDLLDRIDTLPCLPVTRALCVAAQILDRTGLRWGPGGSVGFSLATGVRVISSSSDLDLIVTAHHIPPRPLLAALQAGLRTLAVRADVQLALPAGGIALDELLSGADRILIRTTDGPVLKDIAALGA</sequence>
<feature type="domain" description="Phosphoribosyl-dephospho-CoA transferase MdcG C-terminal" evidence="3">
    <location>
        <begin position="81"/>
        <end position="194"/>
    </location>
</feature>
<proteinExistence type="predicted"/>
<dbReference type="InterPro" id="IPR048903">
    <property type="entry name" value="MdcG_N"/>
</dbReference>
<name>A0A1X0YHH9_MYCSI</name>
<dbReference type="EMBL" id="MZZM01000001">
    <property type="protein sequence ID" value="ORJ64870.1"/>
    <property type="molecule type" value="Genomic_DNA"/>
</dbReference>
<gene>
    <name evidence="5" type="ORF">B5M45_01035</name>
</gene>
<dbReference type="GO" id="GO:0016779">
    <property type="term" value="F:nucleotidyltransferase activity"/>
    <property type="evidence" value="ECO:0007669"/>
    <property type="project" value="UniProtKB-KW"/>
</dbReference>
<dbReference type="InterPro" id="IPR017557">
    <property type="entry name" value="Holo-ACP_synthase"/>
</dbReference>